<dbReference type="PROSITE" id="PS51318">
    <property type="entry name" value="TAT"/>
    <property type="match status" value="1"/>
</dbReference>
<dbReference type="EMBL" id="BCSX01000018">
    <property type="protein sequence ID" value="GAS87360.1"/>
    <property type="molecule type" value="Genomic_DNA"/>
</dbReference>
<reference evidence="3" key="2">
    <citation type="submission" date="2016-02" db="EMBL/GenBank/DDBJ databases">
        <title>Draft genome sequence of five rapidly growing Mycobacterium species.</title>
        <authorList>
            <person name="Katahira K."/>
            <person name="Gotou Y."/>
            <person name="Iida K."/>
            <person name="Ogura Y."/>
            <person name="Hayashi T."/>
        </authorList>
    </citation>
    <scope>NUCLEOTIDE SEQUENCE [LARGE SCALE GENOMIC DNA]</scope>
    <source>
        <strain evidence="3">JCM15654</strain>
    </source>
</reference>
<dbReference type="OrthoDB" id="4641233at2"/>
<reference evidence="3" key="1">
    <citation type="journal article" date="2016" name="Genome Announc.">
        <title>Draft Genome Sequences of Five Rapidly Growing Mycobacterium Species, M. thermoresistibile, M. fortuitum subsp. acetamidolyticum, M. canariasense, M. brisbanense, and M. novocastrense.</title>
        <authorList>
            <person name="Katahira K."/>
            <person name="Ogura Y."/>
            <person name="Gotoh Y."/>
            <person name="Hayashi T."/>
        </authorList>
    </citation>
    <scope>NUCLEOTIDE SEQUENCE [LARGE SCALE GENOMIC DNA]</scope>
    <source>
        <strain evidence="3">JCM15654</strain>
    </source>
</reference>
<sequence>MASRARRSIMTLAAVVFAAVPAGFAGTATPTVVAGCPDGETGVIYGCAPFCVPGRQLDTATGLCLPVPRPPAAPNGVATPMV</sequence>
<name>A0A117I4R6_9MYCO</name>
<protein>
    <recommendedName>
        <fullName evidence="4">Secreted protein</fullName>
    </recommendedName>
</protein>
<dbReference type="InterPro" id="IPR006311">
    <property type="entry name" value="TAT_signal"/>
</dbReference>
<evidence type="ECO:0000313" key="2">
    <source>
        <dbReference type="EMBL" id="GAS87360.1"/>
    </source>
</evidence>
<dbReference type="Proteomes" id="UP000069620">
    <property type="component" value="Unassembled WGS sequence"/>
</dbReference>
<dbReference type="STRING" id="146020.RMCB_1456"/>
<evidence type="ECO:0000256" key="1">
    <source>
        <dbReference type="SAM" id="SignalP"/>
    </source>
</evidence>
<comment type="caution">
    <text evidence="2">The sequence shown here is derived from an EMBL/GenBank/DDBJ whole genome shotgun (WGS) entry which is preliminary data.</text>
</comment>
<keyword evidence="3" id="KW-1185">Reference proteome</keyword>
<proteinExistence type="predicted"/>
<feature type="chain" id="PRO_5039320675" description="Secreted protein" evidence="1">
    <location>
        <begin position="19"/>
        <end position="82"/>
    </location>
</feature>
<dbReference type="AlphaFoldDB" id="A0A117I4R6"/>
<evidence type="ECO:0008006" key="4">
    <source>
        <dbReference type="Google" id="ProtNLM"/>
    </source>
</evidence>
<gene>
    <name evidence="2" type="ORF">RMCB_1456</name>
</gene>
<accession>A0A117I4R6</accession>
<feature type="signal peptide" evidence="1">
    <location>
        <begin position="1"/>
        <end position="18"/>
    </location>
</feature>
<keyword evidence="1" id="KW-0732">Signal</keyword>
<dbReference type="RefSeq" id="WP_062828232.1">
    <property type="nucleotide sequence ID" value="NZ_BCSX01000018.1"/>
</dbReference>
<organism evidence="2 3">
    <name type="scientific">Mycolicibacterium brisbanense</name>
    <dbReference type="NCBI Taxonomy" id="146020"/>
    <lineage>
        <taxon>Bacteria</taxon>
        <taxon>Bacillati</taxon>
        <taxon>Actinomycetota</taxon>
        <taxon>Actinomycetes</taxon>
        <taxon>Mycobacteriales</taxon>
        <taxon>Mycobacteriaceae</taxon>
        <taxon>Mycolicibacterium</taxon>
    </lineage>
</organism>
<evidence type="ECO:0000313" key="3">
    <source>
        <dbReference type="Proteomes" id="UP000069620"/>
    </source>
</evidence>